<dbReference type="GO" id="GO:0004252">
    <property type="term" value="F:serine-type endopeptidase activity"/>
    <property type="evidence" value="ECO:0007669"/>
    <property type="project" value="TreeGrafter"/>
</dbReference>
<proteinExistence type="predicted"/>
<accession>A0A1R1LL06</accession>
<comment type="caution">
    <text evidence="5">The sequence shown here is derived from an EMBL/GenBank/DDBJ whole genome shotgun (WGS) entry which is preliminary data.</text>
</comment>
<organism evidence="5 6">
    <name type="scientific">Tersicoccus phoenicis</name>
    <dbReference type="NCBI Taxonomy" id="554083"/>
    <lineage>
        <taxon>Bacteria</taxon>
        <taxon>Bacillati</taxon>
        <taxon>Actinomycetota</taxon>
        <taxon>Actinomycetes</taxon>
        <taxon>Micrococcales</taxon>
        <taxon>Micrococcaceae</taxon>
        <taxon>Tersicoccus</taxon>
    </lineage>
</organism>
<dbReference type="PANTHER" id="PTHR42776:SF27">
    <property type="entry name" value="DIPEPTIDYL PEPTIDASE FAMILY MEMBER 6"/>
    <property type="match status" value="1"/>
</dbReference>
<reference evidence="5 6" key="1">
    <citation type="submission" date="2016-12" db="EMBL/GenBank/DDBJ databases">
        <title>Draft genome of Tersicoccus phoenicis 1P05MA.</title>
        <authorList>
            <person name="Nakajima Y."/>
            <person name="Yoshizawa S."/>
            <person name="Nakamura K."/>
            <person name="Ogura Y."/>
            <person name="Hayashi T."/>
            <person name="Kogure K."/>
        </authorList>
    </citation>
    <scope>NUCLEOTIDE SEQUENCE [LARGE SCALE GENOMIC DNA]</scope>
    <source>
        <strain evidence="5 6">1p05MA</strain>
    </source>
</reference>
<dbReference type="InterPro" id="IPR011042">
    <property type="entry name" value="6-blade_b-propeller_TolB-like"/>
</dbReference>
<protein>
    <submittedName>
        <fullName evidence="5">Peptidase S9</fullName>
    </submittedName>
</protein>
<sequence length="696" mass="73597">MRPEQIELLVTPGTPTIHPDGSRVIVSTSRPDLAADAYVGQLLTLPLGDGGQDDTSVTPVQPPRRLTQGRHDSTPRYSPNGRLIGFLRSEGGPAQFAIMAADGGEPRVVTDRLLGVSDFAFSPDSRSVVLVSREPDAGRYGSLDGVSAGAEDPRLITGHRYQANGVGYTRDRPAQLFLLELPDLDAEPPVAPVGRARAAGAGDAAADADALVPRLRQLTDGIADYRSPAFAPDGHTIYFVAALHSTQDTDLRAGVYATDTSAAMPRLVSGAAPDLAAASVTPTPDGRFLYVLAGDTGPDGRDFVARNQAVYLLETGDGPDAVRRLTDPETMDPSGGDGRLVLTEDGAVLVVVNARGRGELVRVDPGDGDMADVRTLHSADDVVTGVAAAAGRIVIAHSTPASAGDLALLVGDPRRDDAGGCRVRPLTDLSAGLRAEADLITPVERTVTAADGYPVHGWVLTPSGPGPHPVLLNIHGGPYAQYGWNLFDEAQVYASAGYAVVMCNPRGSAGYGQEHGRAIRQAMGTVDATDVLTFLNGAIAADPALDGTRLGVMGGSYGGFLTAWLIAHDHRFAAAIVERGFLDPDGFAGTSDIGSFFGHEYVGRDPGIVRAQSPLAVADRVRTPTLVIHSEQDLRCPLPQAQNYFERLLDAGVESELLVFPGEDHELSRAGTPHHRKQRFEAILRWWQRWLPVRAG</sequence>
<evidence type="ECO:0000256" key="2">
    <source>
        <dbReference type="ARBA" id="ARBA00022825"/>
    </source>
</evidence>
<keyword evidence="6" id="KW-1185">Reference proteome</keyword>
<feature type="domain" description="Peptidase S9 prolyl oligopeptidase catalytic" evidence="4">
    <location>
        <begin position="485"/>
        <end position="691"/>
    </location>
</feature>
<evidence type="ECO:0000313" key="6">
    <source>
        <dbReference type="Proteomes" id="UP000187085"/>
    </source>
</evidence>
<dbReference type="InterPro" id="IPR001375">
    <property type="entry name" value="Peptidase_S9_cat"/>
</dbReference>
<evidence type="ECO:0000256" key="1">
    <source>
        <dbReference type="ARBA" id="ARBA00022801"/>
    </source>
</evidence>
<evidence type="ECO:0000313" key="5">
    <source>
        <dbReference type="EMBL" id="OMH28169.1"/>
    </source>
</evidence>
<dbReference type="RefSeq" id="WP_076701410.1">
    <property type="nucleotide sequence ID" value="NZ_MRDE01000010.1"/>
</dbReference>
<dbReference type="AlphaFoldDB" id="A0A1R1LL06"/>
<dbReference type="GO" id="GO:0006508">
    <property type="term" value="P:proteolysis"/>
    <property type="evidence" value="ECO:0007669"/>
    <property type="project" value="InterPro"/>
</dbReference>
<dbReference type="InterPro" id="IPR011659">
    <property type="entry name" value="WD40"/>
</dbReference>
<gene>
    <name evidence="5" type="ORF">BKD30_02220</name>
</gene>
<dbReference type="OrthoDB" id="262125at2"/>
<dbReference type="Pfam" id="PF07676">
    <property type="entry name" value="PD40"/>
    <property type="match status" value="1"/>
</dbReference>
<evidence type="ECO:0000256" key="3">
    <source>
        <dbReference type="SAM" id="MobiDB-lite"/>
    </source>
</evidence>
<dbReference type="STRING" id="554083.BKD30_02220"/>
<dbReference type="Proteomes" id="UP000187085">
    <property type="component" value="Unassembled WGS sequence"/>
</dbReference>
<dbReference type="Gene3D" id="2.120.10.30">
    <property type="entry name" value="TolB, C-terminal domain"/>
    <property type="match status" value="2"/>
</dbReference>
<dbReference type="SUPFAM" id="SSF82171">
    <property type="entry name" value="DPP6 N-terminal domain-like"/>
    <property type="match status" value="1"/>
</dbReference>
<keyword evidence="2" id="KW-0720">Serine protease</keyword>
<feature type="region of interest" description="Disordered" evidence="3">
    <location>
        <begin position="46"/>
        <end position="79"/>
    </location>
</feature>
<dbReference type="SUPFAM" id="SSF53474">
    <property type="entry name" value="alpha/beta-Hydrolases"/>
    <property type="match status" value="1"/>
</dbReference>
<dbReference type="PANTHER" id="PTHR42776">
    <property type="entry name" value="SERINE PEPTIDASE S9 FAMILY MEMBER"/>
    <property type="match status" value="1"/>
</dbReference>
<keyword evidence="1" id="KW-0378">Hydrolase</keyword>
<keyword evidence="2" id="KW-0645">Protease</keyword>
<dbReference type="Pfam" id="PF00326">
    <property type="entry name" value="Peptidase_S9"/>
    <property type="match status" value="1"/>
</dbReference>
<name>A0A1R1LL06_9MICC</name>
<evidence type="ECO:0000259" key="4">
    <source>
        <dbReference type="Pfam" id="PF00326"/>
    </source>
</evidence>
<dbReference type="Gene3D" id="3.40.50.1820">
    <property type="entry name" value="alpha/beta hydrolase"/>
    <property type="match status" value="1"/>
</dbReference>
<dbReference type="InterPro" id="IPR029058">
    <property type="entry name" value="AB_hydrolase_fold"/>
</dbReference>
<dbReference type="EMBL" id="MRDE01000010">
    <property type="protein sequence ID" value="OMH28169.1"/>
    <property type="molecule type" value="Genomic_DNA"/>
</dbReference>